<accession>A0A9X3UGF7</accession>
<dbReference type="Proteomes" id="UP001151234">
    <property type="component" value="Unassembled WGS sequence"/>
</dbReference>
<feature type="signal peptide" evidence="1">
    <location>
        <begin position="1"/>
        <end position="19"/>
    </location>
</feature>
<evidence type="ECO:0000256" key="1">
    <source>
        <dbReference type="SAM" id="SignalP"/>
    </source>
</evidence>
<name>A0A9X3UGF7_9HYPH</name>
<sequence length="102" mass="11507">MKRVVLAACIVLVSFPALAIERYNIQNMSCSAVQQAVDRDGAAILRWSSKRNPQLTLYDRFVKNSLFCDKGKFPQRAYVPTSDTASCMVRKCVNPTFDRSNN</sequence>
<keyword evidence="3" id="KW-1185">Reference proteome</keyword>
<dbReference type="EMBL" id="JAPJZI010000001">
    <property type="protein sequence ID" value="MDA5398057.1"/>
    <property type="molecule type" value="Genomic_DNA"/>
</dbReference>
<protein>
    <recommendedName>
        <fullName evidence="4">KTSC domain-containing protein</fullName>
    </recommendedName>
</protein>
<dbReference type="RefSeq" id="WP_267989499.1">
    <property type="nucleotide sequence ID" value="NZ_JAPJZI010000001.1"/>
</dbReference>
<gene>
    <name evidence="2" type="ORF">OQ273_05670</name>
</gene>
<organism evidence="2 3">
    <name type="scientific">Hoeflea prorocentri</name>
    <dbReference type="NCBI Taxonomy" id="1922333"/>
    <lineage>
        <taxon>Bacteria</taxon>
        <taxon>Pseudomonadati</taxon>
        <taxon>Pseudomonadota</taxon>
        <taxon>Alphaproteobacteria</taxon>
        <taxon>Hyphomicrobiales</taxon>
        <taxon>Rhizobiaceae</taxon>
        <taxon>Hoeflea</taxon>
    </lineage>
</organism>
<evidence type="ECO:0000313" key="2">
    <source>
        <dbReference type="EMBL" id="MDA5398057.1"/>
    </source>
</evidence>
<evidence type="ECO:0008006" key="4">
    <source>
        <dbReference type="Google" id="ProtNLM"/>
    </source>
</evidence>
<reference evidence="2" key="1">
    <citation type="submission" date="2022-11" db="EMBL/GenBank/DDBJ databases">
        <title>Draft genome sequence of Hoeflea poritis E7-10 and Hoeflea prorocentri PM5-8, separated from scleractinian coral Porites lutea and marine dinoflagellate.</title>
        <authorList>
            <person name="Zhang G."/>
            <person name="Wei Q."/>
            <person name="Cai L."/>
        </authorList>
    </citation>
    <scope>NUCLEOTIDE SEQUENCE</scope>
    <source>
        <strain evidence="2">PM5-8</strain>
    </source>
</reference>
<keyword evidence="1" id="KW-0732">Signal</keyword>
<evidence type="ECO:0000313" key="3">
    <source>
        <dbReference type="Proteomes" id="UP001151234"/>
    </source>
</evidence>
<comment type="caution">
    <text evidence="2">The sequence shown here is derived from an EMBL/GenBank/DDBJ whole genome shotgun (WGS) entry which is preliminary data.</text>
</comment>
<feature type="chain" id="PRO_5040802424" description="KTSC domain-containing protein" evidence="1">
    <location>
        <begin position="20"/>
        <end position="102"/>
    </location>
</feature>
<dbReference type="AlphaFoldDB" id="A0A9X3UGF7"/>
<proteinExistence type="predicted"/>